<keyword evidence="2" id="KW-0732">Signal</keyword>
<evidence type="ECO:0000313" key="3">
    <source>
        <dbReference type="EMBL" id="KAH6595821.1"/>
    </source>
</evidence>
<feature type="signal peptide" evidence="2">
    <location>
        <begin position="1"/>
        <end position="18"/>
    </location>
</feature>
<accession>A0ABQ8FCD5</accession>
<evidence type="ECO:0000256" key="1">
    <source>
        <dbReference type="SAM" id="MobiDB-lite"/>
    </source>
</evidence>
<name>A0ABQ8FCD5_9FUNG</name>
<keyword evidence="4" id="KW-1185">Reference proteome</keyword>
<reference evidence="3 4" key="1">
    <citation type="submission" date="2021-02" db="EMBL/GenBank/DDBJ databases">
        <title>Variation within the Batrachochytrium salamandrivorans European outbreak.</title>
        <authorList>
            <person name="Kelly M."/>
            <person name="Pasmans F."/>
            <person name="Shea T.P."/>
            <person name="Munoz J.F."/>
            <person name="Carranza S."/>
            <person name="Cuomo C.A."/>
            <person name="Martel A."/>
        </authorList>
    </citation>
    <scope>NUCLEOTIDE SEQUENCE [LARGE SCALE GENOMIC DNA]</scope>
    <source>
        <strain evidence="3 4">AMFP18/2</strain>
    </source>
</reference>
<feature type="compositionally biased region" description="Basic and acidic residues" evidence="1">
    <location>
        <begin position="71"/>
        <end position="87"/>
    </location>
</feature>
<feature type="chain" id="PRO_5047205644" evidence="2">
    <location>
        <begin position="19"/>
        <end position="251"/>
    </location>
</feature>
<feature type="region of interest" description="Disordered" evidence="1">
    <location>
        <begin position="179"/>
        <end position="228"/>
    </location>
</feature>
<protein>
    <submittedName>
        <fullName evidence="3">Uncharacterized protein</fullName>
    </submittedName>
</protein>
<gene>
    <name evidence="3" type="ORF">BASA50_005548</name>
</gene>
<proteinExistence type="predicted"/>
<sequence>MKLISFAIVSILAIAVSAQPPLSTSAADNTPQYAQEEVNTELARLIQDYEERKTEFGLLSVELEEAEDEKEGYKSEEEYTKGALGRDDLDDAKRQKLEVALEGASEDFEKASEIVLVKQQQLEDAKERLGVAKVKVLALTDNQEQISQHNAGNGHNSLTVSTGCYYNKRVLDQQIKEACQEDEGASGSSQSIDDYSSELDKMTQRVGDPKNTPNRKLRKHLGDPPQNPEVVKVSMQVYCAYLKELRNNLGE</sequence>
<dbReference type="Proteomes" id="UP001648503">
    <property type="component" value="Unassembled WGS sequence"/>
</dbReference>
<dbReference type="EMBL" id="JAFCIX010000271">
    <property type="protein sequence ID" value="KAH6595821.1"/>
    <property type="molecule type" value="Genomic_DNA"/>
</dbReference>
<comment type="caution">
    <text evidence="3">The sequence shown here is derived from an EMBL/GenBank/DDBJ whole genome shotgun (WGS) entry which is preliminary data.</text>
</comment>
<feature type="region of interest" description="Disordered" evidence="1">
    <location>
        <begin position="67"/>
        <end position="87"/>
    </location>
</feature>
<evidence type="ECO:0000313" key="4">
    <source>
        <dbReference type="Proteomes" id="UP001648503"/>
    </source>
</evidence>
<evidence type="ECO:0000256" key="2">
    <source>
        <dbReference type="SAM" id="SignalP"/>
    </source>
</evidence>
<organism evidence="3 4">
    <name type="scientific">Batrachochytrium salamandrivorans</name>
    <dbReference type="NCBI Taxonomy" id="1357716"/>
    <lineage>
        <taxon>Eukaryota</taxon>
        <taxon>Fungi</taxon>
        <taxon>Fungi incertae sedis</taxon>
        <taxon>Chytridiomycota</taxon>
        <taxon>Chytridiomycota incertae sedis</taxon>
        <taxon>Chytridiomycetes</taxon>
        <taxon>Rhizophydiales</taxon>
        <taxon>Rhizophydiales incertae sedis</taxon>
        <taxon>Batrachochytrium</taxon>
    </lineage>
</organism>